<dbReference type="EMBL" id="HACM01010920">
    <property type="protein sequence ID" value="CRZ11362.1"/>
    <property type="molecule type" value="Transcribed_RNA"/>
</dbReference>
<dbReference type="PANTHER" id="PTHR47698">
    <property type="entry name" value="FATTY-ACID-BINDING PROTEIN 3, CHLOROPLASTIC"/>
    <property type="match status" value="1"/>
</dbReference>
<dbReference type="PANTHER" id="PTHR47698:SF2">
    <property type="entry name" value="FATTY-ACID-BINDING PROTEIN 3, CHLOROPLASTIC"/>
    <property type="match status" value="1"/>
</dbReference>
<evidence type="ECO:0000313" key="2">
    <source>
        <dbReference type="EMBL" id="CRZ11362.1"/>
    </source>
</evidence>
<dbReference type="SUPFAM" id="SSF54626">
    <property type="entry name" value="Chalcone isomerase"/>
    <property type="match status" value="1"/>
</dbReference>
<dbReference type="InterPro" id="IPR016088">
    <property type="entry name" value="Chalcone_isomerase_3-sand"/>
</dbReference>
<sequence length="275" mass="30745">NRTALDYSRSPYRASSMLRYIGKVGAVASAAIFTTQPYSVCGEAFDSDHGQITEKWTGTRFDQYKSIWTTSSNTICHRQIVKLVGVGPRCMLGNCVLPVFRAYSLGFYTEGDARQHTSLEDVVKDGSFAISICLVVNRDTNGAHFAGGFTRSVMKRVDHLEEREVRDDLEKLAAIFRQRSNIRRGDRVVFTRSSDGSFLVSIQDRIVMSSDNVAFSNAIFRIYVGRDPVSRLAKDNFQAGWSQFRAGPSEDSDSTSGEMIVDLFSRDDEKLPKSI</sequence>
<feature type="non-terminal residue" evidence="2">
    <location>
        <position position="1"/>
    </location>
</feature>
<evidence type="ECO:0000259" key="1">
    <source>
        <dbReference type="Pfam" id="PF16035"/>
    </source>
</evidence>
<name>A0A0H5RCP6_9EUKA</name>
<accession>A0A0H5RCP6</accession>
<dbReference type="InterPro" id="IPR036298">
    <property type="entry name" value="Chalcone_isomerase_sf"/>
</dbReference>
<organism evidence="2">
    <name type="scientific">Spongospora subterranea</name>
    <dbReference type="NCBI Taxonomy" id="70186"/>
    <lineage>
        <taxon>Eukaryota</taxon>
        <taxon>Sar</taxon>
        <taxon>Rhizaria</taxon>
        <taxon>Endomyxa</taxon>
        <taxon>Phytomyxea</taxon>
        <taxon>Plasmodiophorida</taxon>
        <taxon>Plasmodiophoridae</taxon>
        <taxon>Spongospora</taxon>
    </lineage>
</organism>
<dbReference type="Pfam" id="PF16035">
    <property type="entry name" value="Chalcone_2"/>
    <property type="match status" value="1"/>
</dbReference>
<reference evidence="2" key="1">
    <citation type="submission" date="2015-04" db="EMBL/GenBank/DDBJ databases">
        <title>The genome sequence of the plant pathogenic Rhizarian Plasmodiophora brassicae reveals insights in its biotrophic life cycle and the origin of chitin synthesis.</title>
        <authorList>
            <person name="Schwelm A."/>
            <person name="Fogelqvist J."/>
            <person name="Knaust A."/>
            <person name="Julke S."/>
            <person name="Lilja T."/>
            <person name="Dhandapani V."/>
            <person name="Bonilla-Rosso G."/>
            <person name="Karlsson M."/>
            <person name="Shevchenko A."/>
            <person name="Choi S.R."/>
            <person name="Kim H.G."/>
            <person name="Park J.Y."/>
            <person name="Lim Y.P."/>
            <person name="Ludwig-Muller J."/>
            <person name="Dixelius C."/>
        </authorList>
    </citation>
    <scope>NUCLEOTIDE SEQUENCE</scope>
    <source>
        <tissue evidence="2">Potato root galls</tissue>
    </source>
</reference>
<dbReference type="AlphaFoldDB" id="A0A0H5RCP6"/>
<dbReference type="InterPro" id="IPR016087">
    <property type="entry name" value="Chalcone_isomerase"/>
</dbReference>
<dbReference type="GO" id="GO:0016872">
    <property type="term" value="F:intramolecular lyase activity"/>
    <property type="evidence" value="ECO:0007669"/>
    <property type="project" value="InterPro"/>
</dbReference>
<proteinExistence type="predicted"/>
<dbReference type="Gene3D" id="3.50.70.10">
    <property type="match status" value="1"/>
</dbReference>
<feature type="domain" description="Chalcone isomerase" evidence="1">
    <location>
        <begin position="120"/>
        <end position="237"/>
    </location>
</feature>
<protein>
    <recommendedName>
        <fullName evidence="1">Chalcone isomerase domain-containing protein</fullName>
    </recommendedName>
</protein>